<name>A0A0U4JIE4_9CAUD</name>
<proteinExistence type="predicted"/>
<dbReference type="Proteomes" id="UP000221856">
    <property type="component" value="Segment"/>
</dbReference>
<organism evidence="1 2">
    <name type="scientific">Arthrobacter phage Moloch</name>
    <dbReference type="NCBI Taxonomy" id="1772308"/>
    <lineage>
        <taxon>Viruses</taxon>
        <taxon>Duplodnaviria</taxon>
        <taxon>Heunggongvirae</taxon>
        <taxon>Uroviricota</taxon>
        <taxon>Caudoviricetes</taxon>
        <taxon>Decurrovirus</taxon>
        <taxon>Decurrovirus decurro</taxon>
    </lineage>
</organism>
<evidence type="ECO:0000313" key="1">
    <source>
        <dbReference type="EMBL" id="ALY09732.1"/>
    </source>
</evidence>
<evidence type="ECO:0000313" key="2">
    <source>
        <dbReference type="Proteomes" id="UP000221856"/>
    </source>
</evidence>
<gene>
    <name evidence="1" type="primary">2</name>
    <name evidence="1" type="ORF">MOLOCH_2</name>
</gene>
<accession>A0A0U4JIE4</accession>
<protein>
    <submittedName>
        <fullName evidence="1">Uncharacterized protein</fullName>
    </submittedName>
</protein>
<reference evidence="1 2" key="1">
    <citation type="submission" date="2015-11" db="EMBL/GenBank/DDBJ databases">
        <authorList>
            <person name="Eppinger S."/>
            <person name="Brown R.A."/>
            <person name="Bradley K.W."/>
            <person name="Asai D.J."/>
            <person name="Bowman C.A."/>
            <person name="Russell D.A."/>
            <person name="Pope W.H."/>
            <person name="Jacobs-Sera D."/>
            <person name="Hendrix R.W."/>
            <person name="Hatfull G.F."/>
        </authorList>
    </citation>
    <scope>NUCLEOTIDE SEQUENCE [LARGE SCALE GENOMIC DNA]</scope>
</reference>
<dbReference type="EMBL" id="KU160657">
    <property type="protein sequence ID" value="ALY09732.1"/>
    <property type="molecule type" value="Genomic_DNA"/>
</dbReference>
<sequence>MLPDNEDLLLPEVERRGVRALAHWLLWNRFSVAVIEFFMNPKFWYPDAKAAVSRLMRGVKCRLGCHQLVTYGSLTHGYCMQSNFCRGRTHKIKGASS</sequence>